<dbReference type="SUPFAM" id="SSF81321">
    <property type="entry name" value="Family A G protein-coupled receptor-like"/>
    <property type="match status" value="1"/>
</dbReference>
<comment type="caution">
    <text evidence="13">The sequence shown here is derived from an EMBL/GenBank/DDBJ whole genome shotgun (WGS) entry which is preliminary data.</text>
</comment>
<dbReference type="PANTHER" id="PTHR11334">
    <property type="entry name" value="MAS-RELATED G-PROTEIN COUPLED RECEPTOR"/>
    <property type="match status" value="1"/>
</dbReference>
<evidence type="ECO:0000256" key="3">
    <source>
        <dbReference type="ARBA" id="ARBA00022692"/>
    </source>
</evidence>
<evidence type="ECO:0000256" key="1">
    <source>
        <dbReference type="ARBA" id="ARBA00004651"/>
    </source>
</evidence>
<name>A0AAV0AD36_PHORO</name>
<keyword evidence="3 9" id="KW-0812">Transmembrane</keyword>
<dbReference type="PANTHER" id="PTHR11334:SF29">
    <property type="entry name" value="MAS-RELATED G-PROTEIN COUPLED RECEPTOR MEMBER X2"/>
    <property type="match status" value="1"/>
</dbReference>
<evidence type="ECO:0000313" key="13">
    <source>
        <dbReference type="EMBL" id="CAH7459489.1"/>
    </source>
</evidence>
<gene>
    <name evidence="13" type="primary">Mrgprb2</name>
    <name evidence="13" type="ORF">PHOROB_LOCUS17557</name>
</gene>
<keyword evidence="2" id="KW-1003">Cell membrane</keyword>
<protein>
    <submittedName>
        <fullName evidence="13">Mrgprb2 protein</fullName>
    </submittedName>
</protein>
<reference evidence="13" key="1">
    <citation type="submission" date="2022-06" db="EMBL/GenBank/DDBJ databases">
        <authorList>
            <person name="Andreotti S."/>
            <person name="Wyler E."/>
        </authorList>
    </citation>
    <scope>NUCLEOTIDE SEQUENCE</scope>
</reference>
<feature type="transmembrane region" description="Helical" evidence="11">
    <location>
        <begin position="116"/>
        <end position="144"/>
    </location>
</feature>
<evidence type="ECO:0000256" key="9">
    <source>
        <dbReference type="RuleBase" id="RU000688"/>
    </source>
</evidence>
<evidence type="ECO:0000259" key="12">
    <source>
        <dbReference type="PROSITE" id="PS50262"/>
    </source>
</evidence>
<dbReference type="Gene3D" id="1.20.1070.10">
    <property type="entry name" value="Rhodopsin 7-helix transmembrane proteins"/>
    <property type="match status" value="1"/>
</dbReference>
<evidence type="ECO:0000256" key="5">
    <source>
        <dbReference type="ARBA" id="ARBA00023040"/>
    </source>
</evidence>
<feature type="region of interest" description="Disordered" evidence="10">
    <location>
        <begin position="324"/>
        <end position="343"/>
    </location>
</feature>
<dbReference type="PRINTS" id="PR00237">
    <property type="entry name" value="GPCRRHODOPSN"/>
</dbReference>
<keyword evidence="7 9" id="KW-0675">Receptor</keyword>
<dbReference type="Pfam" id="PF00001">
    <property type="entry name" value="7tm_1"/>
    <property type="match status" value="1"/>
</dbReference>
<comment type="similarity">
    <text evidence="9">Belongs to the G-protein coupled receptor 1 family.</text>
</comment>
<dbReference type="GO" id="GO:0005886">
    <property type="term" value="C:plasma membrane"/>
    <property type="evidence" value="ECO:0007669"/>
    <property type="project" value="UniProtKB-SubCell"/>
</dbReference>
<sequence>MSFYFLFFCSRNTSGDFLSKDSSVPTWETPITGPNGSIYSDYNYCGIMSQVMFSFCLILVVVGMMANATVLWFLGFRLHRNAFSVYILNLAVADFLFLCFQFVFCLLTFIDIFYTISIYIPLFSVAVSIFAYFCGMNILSVISIERCLSVMWPIWYRCQRPKHTSAVMCAFIWALSLLLTLLDGKTCGVPLSSSDMFWCRIFDFAMTVWSAALVVVLCGSNLTLLVRVFCGSRRVSVTRLYVIIVLTVLFFLLFGLPLGIYCLFHKWIGDLHYVQICDFYFVTLFLSCVNSCANPIIYFFVGSIRHRRPQQKTLKLCLQRALQDTAEEEESGERGSLGEPGEL</sequence>
<dbReference type="PROSITE" id="PS00237">
    <property type="entry name" value="G_PROTEIN_RECEP_F1_1"/>
    <property type="match status" value="1"/>
</dbReference>
<proteinExistence type="inferred from homology"/>
<feature type="transmembrane region" description="Helical" evidence="11">
    <location>
        <begin position="86"/>
        <end position="110"/>
    </location>
</feature>
<dbReference type="AlphaFoldDB" id="A0AAV0AD36"/>
<feature type="transmembrane region" description="Helical" evidence="11">
    <location>
        <begin position="279"/>
        <end position="301"/>
    </location>
</feature>
<accession>A0AAV0AD36</accession>
<evidence type="ECO:0000313" key="14">
    <source>
        <dbReference type="Proteomes" id="UP001152836"/>
    </source>
</evidence>
<dbReference type="InterPro" id="IPR017452">
    <property type="entry name" value="GPCR_Rhodpsn_7TM"/>
</dbReference>
<dbReference type="EMBL" id="CALSGD010001635">
    <property type="protein sequence ID" value="CAH7459489.1"/>
    <property type="molecule type" value="Genomic_DNA"/>
</dbReference>
<dbReference type="InterPro" id="IPR026234">
    <property type="entry name" value="MRGPCRFAMILY"/>
</dbReference>
<dbReference type="FunFam" id="1.20.1070.10:FF:000140">
    <property type="entry name" value="Mas-related G-protein coupled receptor member X2"/>
    <property type="match status" value="1"/>
</dbReference>
<evidence type="ECO:0000256" key="7">
    <source>
        <dbReference type="ARBA" id="ARBA00023170"/>
    </source>
</evidence>
<feature type="transmembrane region" description="Helical" evidence="11">
    <location>
        <begin position="240"/>
        <end position="267"/>
    </location>
</feature>
<organism evidence="13 14">
    <name type="scientific">Phodopus roborovskii</name>
    <name type="common">Roborovski's desert hamster</name>
    <name type="synonym">Cricetulus roborovskii</name>
    <dbReference type="NCBI Taxonomy" id="109678"/>
    <lineage>
        <taxon>Eukaryota</taxon>
        <taxon>Metazoa</taxon>
        <taxon>Chordata</taxon>
        <taxon>Craniata</taxon>
        <taxon>Vertebrata</taxon>
        <taxon>Euteleostomi</taxon>
        <taxon>Mammalia</taxon>
        <taxon>Eutheria</taxon>
        <taxon>Euarchontoglires</taxon>
        <taxon>Glires</taxon>
        <taxon>Rodentia</taxon>
        <taxon>Myomorpha</taxon>
        <taxon>Muroidea</taxon>
        <taxon>Cricetidae</taxon>
        <taxon>Cricetinae</taxon>
        <taxon>Phodopus</taxon>
    </lineage>
</organism>
<evidence type="ECO:0000256" key="10">
    <source>
        <dbReference type="SAM" id="MobiDB-lite"/>
    </source>
</evidence>
<keyword evidence="6 11" id="KW-0472">Membrane</keyword>
<evidence type="ECO:0000256" key="2">
    <source>
        <dbReference type="ARBA" id="ARBA00022475"/>
    </source>
</evidence>
<dbReference type="InterPro" id="IPR000276">
    <property type="entry name" value="GPCR_Rhodpsn"/>
</dbReference>
<keyword evidence="5 9" id="KW-0297">G-protein coupled receptor</keyword>
<evidence type="ECO:0000256" key="8">
    <source>
        <dbReference type="ARBA" id="ARBA00023224"/>
    </source>
</evidence>
<feature type="transmembrane region" description="Helical" evidence="11">
    <location>
        <begin position="165"/>
        <end position="184"/>
    </location>
</feature>
<feature type="domain" description="G-protein coupled receptors family 1 profile" evidence="12">
    <location>
        <begin position="66"/>
        <end position="298"/>
    </location>
</feature>
<evidence type="ECO:0000256" key="11">
    <source>
        <dbReference type="SAM" id="Phobius"/>
    </source>
</evidence>
<evidence type="ECO:0000256" key="6">
    <source>
        <dbReference type="ARBA" id="ARBA00023136"/>
    </source>
</evidence>
<dbReference type="Proteomes" id="UP001152836">
    <property type="component" value="Unassembled WGS sequence"/>
</dbReference>
<keyword evidence="14" id="KW-1185">Reference proteome</keyword>
<feature type="transmembrane region" description="Helical" evidence="11">
    <location>
        <begin position="51"/>
        <end position="74"/>
    </location>
</feature>
<dbReference type="PRINTS" id="PR02108">
    <property type="entry name" value="MRGPCRFAMILY"/>
</dbReference>
<dbReference type="GO" id="GO:0004930">
    <property type="term" value="F:G protein-coupled receptor activity"/>
    <property type="evidence" value="ECO:0007669"/>
    <property type="project" value="UniProtKB-KW"/>
</dbReference>
<feature type="transmembrane region" description="Helical" evidence="11">
    <location>
        <begin position="204"/>
        <end position="228"/>
    </location>
</feature>
<evidence type="ECO:0000256" key="4">
    <source>
        <dbReference type="ARBA" id="ARBA00022989"/>
    </source>
</evidence>
<comment type="subcellular location">
    <subcellularLocation>
        <location evidence="1">Cell membrane</location>
        <topology evidence="1">Multi-pass membrane protein</topology>
    </subcellularLocation>
</comment>
<keyword evidence="8 9" id="KW-0807">Transducer</keyword>
<dbReference type="PROSITE" id="PS50262">
    <property type="entry name" value="G_PROTEIN_RECEP_F1_2"/>
    <property type="match status" value="1"/>
</dbReference>
<keyword evidence="4 11" id="KW-1133">Transmembrane helix</keyword>